<protein>
    <submittedName>
        <fullName evidence="1">Uncharacterized protein</fullName>
    </submittedName>
</protein>
<reference evidence="1 2" key="1">
    <citation type="submission" date="2020-04" db="EMBL/GenBank/DDBJ databases">
        <authorList>
            <person name="Laetsch R D."/>
            <person name="Stevens L."/>
            <person name="Kumar S."/>
            <person name="Blaxter L. M."/>
        </authorList>
    </citation>
    <scope>NUCLEOTIDE SEQUENCE [LARGE SCALE GENOMIC DNA]</scope>
</reference>
<dbReference type="OrthoDB" id="5830141at2759"/>
<accession>A0A8S1EJH7</accession>
<sequence length="404" mass="46358">MTMANCSVLSKFKESYFIKSTPDAFQSPQHVALNAKGSIFYALKYQIEPRIEGEPPQFILALVINEICKYHVLSGDHISFAIDEDFEISRLVRIFEMYVLGDNHVVVVGYEPERYHFTQTVFHLDVSTKKALIVGIRTLTVSRVIGPPFINLSLLDRGRILLCGVRSSEFGRNIRLAISIAANPLEMDLRKDEDLSGLVEDFNKFLSSANGAENEKLMSVFVLSMDEESIILLLSKCSDCLTLAALKTLKIRNGSVWINVAVPDYEKLKTFYWRVRLIYVRIVLPGMVPSYSPAKLFHLYYLDLNNRRFLKVPHRPRCEETSDDQQDSNFSTMFDVDARGGVLIIDQPNSNLQNHAVSYYPNPTRPRSLHQISMYTAYRNYPAFEKSSLLRRMTGMLEWNWKIK</sequence>
<dbReference type="Proteomes" id="UP000494206">
    <property type="component" value="Unassembled WGS sequence"/>
</dbReference>
<proteinExistence type="predicted"/>
<evidence type="ECO:0000313" key="2">
    <source>
        <dbReference type="Proteomes" id="UP000494206"/>
    </source>
</evidence>
<name>A0A8S1EJH7_9PELO</name>
<dbReference type="EMBL" id="CADEPM010000003">
    <property type="protein sequence ID" value="CAB3401291.1"/>
    <property type="molecule type" value="Genomic_DNA"/>
</dbReference>
<gene>
    <name evidence="1" type="ORF">CBOVIS_LOCUS4058</name>
</gene>
<evidence type="ECO:0000313" key="1">
    <source>
        <dbReference type="EMBL" id="CAB3401291.1"/>
    </source>
</evidence>
<comment type="caution">
    <text evidence="1">The sequence shown here is derived from an EMBL/GenBank/DDBJ whole genome shotgun (WGS) entry which is preliminary data.</text>
</comment>
<dbReference type="AlphaFoldDB" id="A0A8S1EJH7"/>
<keyword evidence="2" id="KW-1185">Reference proteome</keyword>
<organism evidence="1 2">
    <name type="scientific">Caenorhabditis bovis</name>
    <dbReference type="NCBI Taxonomy" id="2654633"/>
    <lineage>
        <taxon>Eukaryota</taxon>
        <taxon>Metazoa</taxon>
        <taxon>Ecdysozoa</taxon>
        <taxon>Nematoda</taxon>
        <taxon>Chromadorea</taxon>
        <taxon>Rhabditida</taxon>
        <taxon>Rhabditina</taxon>
        <taxon>Rhabditomorpha</taxon>
        <taxon>Rhabditoidea</taxon>
        <taxon>Rhabditidae</taxon>
        <taxon>Peloderinae</taxon>
        <taxon>Caenorhabditis</taxon>
    </lineage>
</organism>